<name>A0A3R7YST7_APHAT</name>
<dbReference type="EMBL" id="MZMZ02005930">
    <property type="protein sequence ID" value="RQM11631.1"/>
    <property type="molecule type" value="Genomic_DNA"/>
</dbReference>
<sequence>MNDELARHRIQQWRYLKLEKQAAIQRLKAIVSKLVNKVEEMMDIAMGQTFPSVTLLGDFGDTVTVRANQRTAEITGLRPGTSYQFKVAAVSRMGEGPFSVASEPAGKTTYIFLLFSFNHKPYHMAFSLIMYSYKICSHD</sequence>
<dbReference type="Proteomes" id="UP000284702">
    <property type="component" value="Unassembled WGS sequence"/>
</dbReference>
<dbReference type="Gene3D" id="2.60.40.10">
    <property type="entry name" value="Immunoglobulins"/>
    <property type="match status" value="1"/>
</dbReference>
<comment type="caution">
    <text evidence="2">The sequence shown here is derived from an EMBL/GenBank/DDBJ whole genome shotgun (WGS) entry which is preliminary data.</text>
</comment>
<dbReference type="InterPro" id="IPR036116">
    <property type="entry name" value="FN3_sf"/>
</dbReference>
<evidence type="ECO:0000313" key="3">
    <source>
        <dbReference type="Proteomes" id="UP000284702"/>
    </source>
</evidence>
<reference evidence="2" key="1">
    <citation type="submission" date="2018-07" db="EMBL/GenBank/DDBJ databases">
        <title>Annotation of Aphanomyces astaci genome assembly.</title>
        <authorList>
            <person name="Studholme D.J."/>
        </authorList>
    </citation>
    <scope>NUCLEOTIDE SEQUENCE [LARGE SCALE GENOMIC DNA]</scope>
    <source>
        <strain evidence="2">Pc</strain>
    </source>
</reference>
<feature type="domain" description="Fibronectin type-III" evidence="1">
    <location>
        <begin position="62"/>
        <end position="103"/>
    </location>
</feature>
<dbReference type="InterPro" id="IPR003961">
    <property type="entry name" value="FN3_dom"/>
</dbReference>
<gene>
    <name evidence="2" type="ORF">B5M09_009778</name>
</gene>
<dbReference type="InterPro" id="IPR013783">
    <property type="entry name" value="Ig-like_fold"/>
</dbReference>
<dbReference type="PRINTS" id="PR00014">
    <property type="entry name" value="FNTYPEIII"/>
</dbReference>
<dbReference type="Pfam" id="PF00041">
    <property type="entry name" value="fn3"/>
    <property type="match status" value="1"/>
</dbReference>
<accession>A0A3R7YST7</accession>
<organism evidence="2 3">
    <name type="scientific">Aphanomyces astaci</name>
    <name type="common">Crayfish plague agent</name>
    <dbReference type="NCBI Taxonomy" id="112090"/>
    <lineage>
        <taxon>Eukaryota</taxon>
        <taxon>Sar</taxon>
        <taxon>Stramenopiles</taxon>
        <taxon>Oomycota</taxon>
        <taxon>Saprolegniomycetes</taxon>
        <taxon>Saprolegniales</taxon>
        <taxon>Verrucalvaceae</taxon>
        <taxon>Aphanomyces</taxon>
    </lineage>
</organism>
<keyword evidence="3" id="KW-1185">Reference proteome</keyword>
<dbReference type="CDD" id="cd00063">
    <property type="entry name" value="FN3"/>
    <property type="match status" value="1"/>
</dbReference>
<evidence type="ECO:0000259" key="1">
    <source>
        <dbReference type="Pfam" id="PF00041"/>
    </source>
</evidence>
<proteinExistence type="predicted"/>
<evidence type="ECO:0000313" key="2">
    <source>
        <dbReference type="EMBL" id="RQM11631.1"/>
    </source>
</evidence>
<dbReference type="SUPFAM" id="SSF49265">
    <property type="entry name" value="Fibronectin type III"/>
    <property type="match status" value="1"/>
</dbReference>
<protein>
    <recommendedName>
        <fullName evidence="1">Fibronectin type-III domain-containing protein</fullName>
    </recommendedName>
</protein>
<dbReference type="AlphaFoldDB" id="A0A3R7YST7"/>